<dbReference type="OrthoDB" id="2706316at2"/>
<gene>
    <name evidence="1" type="ORF">CQU01_08860</name>
</gene>
<sequence length="82" mass="10019">MGYQLPIVDYVGNDYQKRMIHTDKNRMYINQPYKVTFRPEKEPFKKAFPRMGKARRKKRKLYRFDDYPIIISDKGLFIDHCV</sequence>
<proteinExistence type="predicted"/>
<comment type="caution">
    <text evidence="1">The sequence shown here is derived from an EMBL/GenBank/DDBJ whole genome shotgun (WGS) entry which is preliminary data.</text>
</comment>
<protein>
    <submittedName>
        <fullName evidence="1">Uncharacterized protein</fullName>
    </submittedName>
</protein>
<reference evidence="1 2" key="1">
    <citation type="submission" date="2019-07" db="EMBL/GenBank/DDBJ databases">
        <title>Whole genome shotgun sequence of Cerasibacillus quisquiliarum NBRC 102429.</title>
        <authorList>
            <person name="Hosoyama A."/>
            <person name="Uohara A."/>
            <person name="Ohji S."/>
            <person name="Ichikawa N."/>
        </authorList>
    </citation>
    <scope>NUCLEOTIDE SEQUENCE [LARGE SCALE GENOMIC DNA]</scope>
    <source>
        <strain evidence="1 2">NBRC 102429</strain>
    </source>
</reference>
<dbReference type="RefSeq" id="WP_146936107.1">
    <property type="nucleotide sequence ID" value="NZ_BJXW01000009.1"/>
</dbReference>
<organism evidence="1 2">
    <name type="scientific">Cerasibacillus quisquiliarum</name>
    <dbReference type="NCBI Taxonomy" id="227865"/>
    <lineage>
        <taxon>Bacteria</taxon>
        <taxon>Bacillati</taxon>
        <taxon>Bacillota</taxon>
        <taxon>Bacilli</taxon>
        <taxon>Bacillales</taxon>
        <taxon>Bacillaceae</taxon>
        <taxon>Cerasibacillus</taxon>
    </lineage>
</organism>
<dbReference type="AlphaFoldDB" id="A0A511UY01"/>
<evidence type="ECO:0000313" key="1">
    <source>
        <dbReference type="EMBL" id="GEN30648.1"/>
    </source>
</evidence>
<name>A0A511UY01_9BACI</name>
<keyword evidence="2" id="KW-1185">Reference proteome</keyword>
<dbReference type="Proteomes" id="UP000321491">
    <property type="component" value="Unassembled WGS sequence"/>
</dbReference>
<evidence type="ECO:0000313" key="2">
    <source>
        <dbReference type="Proteomes" id="UP000321491"/>
    </source>
</evidence>
<accession>A0A511UY01</accession>
<dbReference type="EMBL" id="BJXW01000009">
    <property type="protein sequence ID" value="GEN30648.1"/>
    <property type="molecule type" value="Genomic_DNA"/>
</dbReference>